<comment type="caution">
    <text evidence="5">The sequence shown here is derived from an EMBL/GenBank/DDBJ whole genome shotgun (WGS) entry which is preliminary data.</text>
</comment>
<evidence type="ECO:0000313" key="5">
    <source>
        <dbReference type="EMBL" id="GLW66484.1"/>
    </source>
</evidence>
<feature type="domain" description="Glycosyltransferase subfamily 4-like N-terminal" evidence="4">
    <location>
        <begin position="17"/>
        <end position="186"/>
    </location>
</feature>
<dbReference type="RefSeq" id="WP_083951590.1">
    <property type="nucleotide sequence ID" value="NZ_BSRZ01000015.1"/>
</dbReference>
<accession>A0A9W6UWR6</accession>
<dbReference type="EMBL" id="BSRZ01000015">
    <property type="protein sequence ID" value="GLW66484.1"/>
    <property type="molecule type" value="Genomic_DNA"/>
</dbReference>
<dbReference type="PANTHER" id="PTHR12526">
    <property type="entry name" value="GLYCOSYLTRANSFERASE"/>
    <property type="match status" value="1"/>
</dbReference>
<keyword evidence="6" id="KW-1185">Reference proteome</keyword>
<evidence type="ECO:0000259" key="4">
    <source>
        <dbReference type="Pfam" id="PF13439"/>
    </source>
</evidence>
<evidence type="ECO:0000256" key="3">
    <source>
        <dbReference type="SAM" id="MobiDB-lite"/>
    </source>
</evidence>
<feature type="region of interest" description="Disordered" evidence="3">
    <location>
        <begin position="394"/>
        <end position="428"/>
    </location>
</feature>
<reference evidence="5" key="1">
    <citation type="submission" date="2023-02" db="EMBL/GenBank/DDBJ databases">
        <title>Actinomadura rubrobrunea NBRC 14622.</title>
        <authorList>
            <person name="Ichikawa N."/>
            <person name="Sato H."/>
            <person name="Tonouchi N."/>
        </authorList>
    </citation>
    <scope>NUCLEOTIDE SEQUENCE</scope>
    <source>
        <strain evidence="5">NBRC 14622</strain>
    </source>
</reference>
<dbReference type="Gene3D" id="3.40.50.2000">
    <property type="entry name" value="Glycogen Phosphorylase B"/>
    <property type="match status" value="2"/>
</dbReference>
<dbReference type="AlphaFoldDB" id="A0A9W6UWR6"/>
<organism evidence="5 6">
    <name type="scientific">Actinomadura rubrobrunea</name>
    <dbReference type="NCBI Taxonomy" id="115335"/>
    <lineage>
        <taxon>Bacteria</taxon>
        <taxon>Bacillati</taxon>
        <taxon>Actinomycetota</taxon>
        <taxon>Actinomycetes</taxon>
        <taxon>Streptosporangiales</taxon>
        <taxon>Thermomonosporaceae</taxon>
        <taxon>Actinomadura</taxon>
    </lineage>
</organism>
<protein>
    <recommendedName>
        <fullName evidence="4">Glycosyltransferase subfamily 4-like N-terminal domain-containing protein</fullName>
    </recommendedName>
</protein>
<dbReference type="Pfam" id="PF13692">
    <property type="entry name" value="Glyco_trans_1_4"/>
    <property type="match status" value="1"/>
</dbReference>
<dbReference type="GO" id="GO:0016757">
    <property type="term" value="F:glycosyltransferase activity"/>
    <property type="evidence" value="ECO:0007669"/>
    <property type="project" value="UniProtKB-KW"/>
</dbReference>
<dbReference type="Pfam" id="PF13439">
    <property type="entry name" value="Glyco_transf_4"/>
    <property type="match status" value="1"/>
</dbReference>
<proteinExistence type="predicted"/>
<dbReference type="InterPro" id="IPR028098">
    <property type="entry name" value="Glyco_trans_4-like_N"/>
</dbReference>
<keyword evidence="1" id="KW-0328">Glycosyltransferase</keyword>
<dbReference type="Proteomes" id="UP001165124">
    <property type="component" value="Unassembled WGS sequence"/>
</dbReference>
<sequence>MAESRDVFIVCNNADGVGGLQRWAHHLARLLARRGHRVTLVGVTRASEPHDYEPDGSYAVVTLHEQWRPPALPWRPRSLRQRFDIAAYWRDLWRTRTLRQGAERLSELFAGARPGGVVIAAQVWAMEWVRAADTTGLKVIGMTHESYEATRRSSRYARVKELYADCDRMLALTAEDADAWARDGMTNAGHMPNPLHVAPRRLSTLDAPIVASVGRLATEKGVDLLLEAWARVASRQPGWLLRVYGAGPQEDELRRQAASLPEIATSVEFRGVVADVETALADSSIFVLPSRAEGFPMSVLEAMAYGLPTVAFDCAPGVRALVADGRDGLLVPPGDTAALAAALERLIEDDALRRAMGARARASVARYRPDVVLDRWERLFACLHRGESAVSEPMADETISDRRFGRPWPSSRRSTTAIPAAGAVEDDS</sequence>
<evidence type="ECO:0000313" key="6">
    <source>
        <dbReference type="Proteomes" id="UP001165124"/>
    </source>
</evidence>
<evidence type="ECO:0000256" key="1">
    <source>
        <dbReference type="ARBA" id="ARBA00022676"/>
    </source>
</evidence>
<keyword evidence="2" id="KW-0808">Transferase</keyword>
<gene>
    <name evidence="5" type="ORF">Arub01_47280</name>
</gene>
<dbReference type="SUPFAM" id="SSF53756">
    <property type="entry name" value="UDP-Glycosyltransferase/glycogen phosphorylase"/>
    <property type="match status" value="1"/>
</dbReference>
<name>A0A9W6UWR6_9ACTN</name>
<evidence type="ECO:0000256" key="2">
    <source>
        <dbReference type="ARBA" id="ARBA00022679"/>
    </source>
</evidence>